<dbReference type="OrthoDB" id="9805017at2"/>
<evidence type="ECO:0000313" key="2">
    <source>
        <dbReference type="EMBL" id="QDV07802.1"/>
    </source>
</evidence>
<proteinExistence type="predicted"/>
<reference evidence="2 3" key="1">
    <citation type="submission" date="2019-02" db="EMBL/GenBank/DDBJ databases">
        <title>Deep-cultivation of Planctomycetes and their phenomic and genomic characterization uncovers novel biology.</title>
        <authorList>
            <person name="Wiegand S."/>
            <person name="Jogler M."/>
            <person name="Boedeker C."/>
            <person name="Pinto D."/>
            <person name="Vollmers J."/>
            <person name="Rivas-Marin E."/>
            <person name="Kohn T."/>
            <person name="Peeters S.H."/>
            <person name="Heuer A."/>
            <person name="Rast P."/>
            <person name="Oberbeckmann S."/>
            <person name="Bunk B."/>
            <person name="Jeske O."/>
            <person name="Meyerdierks A."/>
            <person name="Storesund J.E."/>
            <person name="Kallscheuer N."/>
            <person name="Luecker S."/>
            <person name="Lage O.M."/>
            <person name="Pohl T."/>
            <person name="Merkel B.J."/>
            <person name="Hornburger P."/>
            <person name="Mueller R.-W."/>
            <person name="Bruemmer F."/>
            <person name="Labrenz M."/>
            <person name="Spormann A.M."/>
            <person name="Op den Camp H."/>
            <person name="Overmann J."/>
            <person name="Amann R."/>
            <person name="Jetten M.S.M."/>
            <person name="Mascher T."/>
            <person name="Medema M.H."/>
            <person name="Devos D.P."/>
            <person name="Kaster A.-K."/>
            <person name="Ovreas L."/>
            <person name="Rohde M."/>
            <person name="Galperin M.Y."/>
            <person name="Jogler C."/>
        </authorList>
    </citation>
    <scope>NUCLEOTIDE SEQUENCE [LARGE SCALE GENOMIC DNA]</scope>
    <source>
        <strain evidence="2 3">Poly30</strain>
    </source>
</reference>
<accession>A0A518EUN5</accession>
<feature type="signal peptide" evidence="1">
    <location>
        <begin position="1"/>
        <end position="26"/>
    </location>
</feature>
<gene>
    <name evidence="2" type="ORF">Poly30_33350</name>
</gene>
<evidence type="ECO:0000256" key="1">
    <source>
        <dbReference type="SAM" id="SignalP"/>
    </source>
</evidence>
<dbReference type="AlphaFoldDB" id="A0A518EUN5"/>
<dbReference type="Proteomes" id="UP000320390">
    <property type="component" value="Chromosome"/>
</dbReference>
<protein>
    <submittedName>
        <fullName evidence="2">Uncharacterized protein</fullName>
    </submittedName>
</protein>
<evidence type="ECO:0000313" key="3">
    <source>
        <dbReference type="Proteomes" id="UP000320390"/>
    </source>
</evidence>
<sequence precursor="true">MKNFPMTSTVAITCIASLFVSTPAFAQASFGLLGPYSAGSTSYIVRDVSADGRIVLGDVPLVGPFTWNAASGFTFLPTPAPGEFPASTPGAQLHVGPRELRPDARSMVGVVVFEDERHQGYVWSPTTGYRALAGVAGSGGEVRSFAAATNAAGTLVGGWMQNPNYRQPLVWDLFVSSDAIAIPLLPGHQTGFVQDVAAEASMVIGTSYASVETLPHAFRWTPSGGTVELAAPAGFEDARAECVNRDGSVTFGTADPIGGGPSVLVRWDAQNRSEHIGSPLPGDTTLRIVASNAEGSAMVGISGRGLYYTERSFYWSESTGVVELSSFLESRGATIDASPAHHVLVRGMSADGNTIVGTLQSYGGPAIPVGFVSKLSPVAPVPIGTDLCGPGEMNSIGAHAELTVIGSPVLGHDDLVLEASGLPGRSFGSFIASPTQGLTPGFGGGVGTLCVGASFGVVQGSLASAPAGIFHRTSTRLELPMLSLSTGAMTILPGDTWNFQFWYRDSAAVGTTSNLTSARSITFE</sequence>
<name>A0A518EUN5_9BACT</name>
<keyword evidence="3" id="KW-1185">Reference proteome</keyword>
<dbReference type="EMBL" id="CP036434">
    <property type="protein sequence ID" value="QDV07802.1"/>
    <property type="molecule type" value="Genomic_DNA"/>
</dbReference>
<feature type="chain" id="PRO_5022057371" evidence="1">
    <location>
        <begin position="27"/>
        <end position="524"/>
    </location>
</feature>
<organism evidence="2 3">
    <name type="scientific">Saltatorellus ferox</name>
    <dbReference type="NCBI Taxonomy" id="2528018"/>
    <lineage>
        <taxon>Bacteria</taxon>
        <taxon>Pseudomonadati</taxon>
        <taxon>Planctomycetota</taxon>
        <taxon>Planctomycetia</taxon>
        <taxon>Planctomycetia incertae sedis</taxon>
        <taxon>Saltatorellus</taxon>
    </lineage>
</organism>
<dbReference type="RefSeq" id="WP_145199347.1">
    <property type="nucleotide sequence ID" value="NZ_CP036434.1"/>
</dbReference>
<keyword evidence="1" id="KW-0732">Signal</keyword>